<keyword evidence="2" id="KW-1185">Reference proteome</keyword>
<evidence type="ECO:0000313" key="1">
    <source>
        <dbReference type="EMBL" id="ADB39297.1"/>
    </source>
</evidence>
<proteinExistence type="predicted"/>
<dbReference type="KEGG" id="sli:Slin_3286"/>
<dbReference type="EMBL" id="CP001769">
    <property type="protein sequence ID" value="ADB39297.1"/>
    <property type="molecule type" value="Genomic_DNA"/>
</dbReference>
<name>D2QNA8_SPILD</name>
<dbReference type="HOGENOM" id="CLU_2371359_0_0_10"/>
<accession>D2QNA8</accession>
<dbReference type="AlphaFoldDB" id="D2QNA8"/>
<protein>
    <submittedName>
        <fullName evidence="1">Uncharacterized protein</fullName>
    </submittedName>
</protein>
<dbReference type="RefSeq" id="WP_012927820.1">
    <property type="nucleotide sequence ID" value="NC_013730.1"/>
</dbReference>
<dbReference type="STRING" id="504472.Slin_3286"/>
<reference evidence="1 2" key="1">
    <citation type="journal article" date="2010" name="Stand. Genomic Sci.">
        <title>Complete genome sequence of Spirosoma linguale type strain (1).</title>
        <authorList>
            <person name="Lail K."/>
            <person name="Sikorski J."/>
            <person name="Saunders E."/>
            <person name="Lapidus A."/>
            <person name="Glavina Del Rio T."/>
            <person name="Copeland A."/>
            <person name="Tice H."/>
            <person name="Cheng J.-F."/>
            <person name="Lucas S."/>
            <person name="Nolan M."/>
            <person name="Bruce D."/>
            <person name="Goodwin L."/>
            <person name="Pitluck S."/>
            <person name="Ivanova N."/>
            <person name="Mavromatis K."/>
            <person name="Ovchinnikova G."/>
            <person name="Pati A."/>
            <person name="Chen A."/>
            <person name="Palaniappan K."/>
            <person name="Land M."/>
            <person name="Hauser L."/>
            <person name="Chang Y.-J."/>
            <person name="Jeffries C.D."/>
            <person name="Chain P."/>
            <person name="Brettin T."/>
            <person name="Detter J.C."/>
            <person name="Schuetze A."/>
            <person name="Rohde M."/>
            <person name="Tindall B.J."/>
            <person name="Goeker M."/>
            <person name="Bristow J."/>
            <person name="Eisen J.A."/>
            <person name="Markowitz V."/>
            <person name="Hugenholtz P."/>
            <person name="Kyrpides N.C."/>
            <person name="Klenk H.-P."/>
            <person name="Chen F."/>
        </authorList>
    </citation>
    <scope>NUCLEOTIDE SEQUENCE [LARGE SCALE GENOMIC DNA]</scope>
    <source>
        <strain evidence="2">ATCC 33905 / DSM 74 / LMG 10896 / Claus 1</strain>
    </source>
</reference>
<dbReference type="Proteomes" id="UP000002028">
    <property type="component" value="Chromosome"/>
</dbReference>
<evidence type="ECO:0000313" key="2">
    <source>
        <dbReference type="Proteomes" id="UP000002028"/>
    </source>
</evidence>
<gene>
    <name evidence="1" type="ordered locus">Slin_3286</name>
</gene>
<organism evidence="1 2">
    <name type="scientific">Spirosoma linguale (strain ATCC 33905 / DSM 74 / LMG 10896 / Claus 1)</name>
    <dbReference type="NCBI Taxonomy" id="504472"/>
    <lineage>
        <taxon>Bacteria</taxon>
        <taxon>Pseudomonadati</taxon>
        <taxon>Bacteroidota</taxon>
        <taxon>Cytophagia</taxon>
        <taxon>Cytophagales</taxon>
        <taxon>Cytophagaceae</taxon>
        <taxon>Spirosoma</taxon>
    </lineage>
</organism>
<sequence length="95" mass="10730">MKNQRLNRAEKLSLLSNLMQGNINPLVHHKQQEDEGRLICIQSTSLDAGGLVTNISTDRHSMPDMDRNTFEAWKTNLGIKGALVIHIIRRPKSTL</sequence>